<proteinExistence type="inferred from homology"/>
<name>A0ABS7KZI1_CLOSR</name>
<dbReference type="PIRSF" id="PIRSF006603">
    <property type="entry name" value="DinF"/>
    <property type="match status" value="1"/>
</dbReference>
<dbReference type="CDD" id="cd13143">
    <property type="entry name" value="MATE_MepA_like"/>
    <property type="match status" value="1"/>
</dbReference>
<feature type="transmembrane region" description="Helical" evidence="10">
    <location>
        <begin position="193"/>
        <end position="214"/>
    </location>
</feature>
<dbReference type="PANTHER" id="PTHR43823">
    <property type="entry name" value="SPORULATION PROTEIN YKVU"/>
    <property type="match status" value="1"/>
</dbReference>
<keyword evidence="6 10" id="KW-0812">Transmembrane</keyword>
<feature type="transmembrane region" description="Helical" evidence="10">
    <location>
        <begin position="135"/>
        <end position="155"/>
    </location>
</feature>
<feature type="transmembrane region" description="Helical" evidence="10">
    <location>
        <begin position="388"/>
        <end position="408"/>
    </location>
</feature>
<evidence type="ECO:0000256" key="4">
    <source>
        <dbReference type="ARBA" id="ARBA00022448"/>
    </source>
</evidence>
<keyword evidence="5" id="KW-1003">Cell membrane</keyword>
<reference evidence="11 12" key="1">
    <citation type="journal article" date="2021" name="Cell Host Microbe">
        <title>in vivo commensal control of Clostridioides difficile virulence.</title>
        <authorList>
            <person name="Girinathan B.P."/>
            <person name="Dibenedetto N."/>
            <person name="Worley J.N."/>
            <person name="Peltier J."/>
            <person name="Arrieta-Ortiz M.L."/>
            <person name="Rupa Christinal Immanuel S."/>
            <person name="Lavin R."/>
            <person name="Delaney M.L."/>
            <person name="Cummins C."/>
            <person name="Hoffmann M."/>
            <person name="Luo Y."/>
            <person name="Gonzalez-Escalona N."/>
            <person name="Allard M."/>
            <person name="Onderdonk A.B."/>
            <person name="Gerber G.K."/>
            <person name="Sonenshein A.L."/>
            <person name="Baliga N."/>
            <person name="Dupuy B."/>
            <person name="Bry L."/>
        </authorList>
    </citation>
    <scope>NUCLEOTIDE SEQUENCE [LARGE SCALE GENOMIC DNA]</scope>
    <source>
        <strain evidence="11 12">DSM 599</strain>
    </source>
</reference>
<keyword evidence="8 10" id="KW-0472">Membrane</keyword>
<evidence type="ECO:0000256" key="2">
    <source>
        <dbReference type="ARBA" id="ARBA00008417"/>
    </source>
</evidence>
<evidence type="ECO:0000256" key="10">
    <source>
        <dbReference type="SAM" id="Phobius"/>
    </source>
</evidence>
<protein>
    <recommendedName>
        <fullName evidence="3">Multidrug export protein MepA</fullName>
    </recommendedName>
</protein>
<feature type="transmembrane region" description="Helical" evidence="10">
    <location>
        <begin position="268"/>
        <end position="289"/>
    </location>
</feature>
<comment type="caution">
    <text evidence="11">The sequence shown here is derived from an EMBL/GenBank/DDBJ whole genome shotgun (WGS) entry which is preliminary data.</text>
</comment>
<feature type="transmembrane region" description="Helical" evidence="10">
    <location>
        <begin position="93"/>
        <end position="115"/>
    </location>
</feature>
<evidence type="ECO:0000256" key="8">
    <source>
        <dbReference type="ARBA" id="ARBA00023136"/>
    </source>
</evidence>
<feature type="transmembrane region" description="Helical" evidence="10">
    <location>
        <begin position="414"/>
        <end position="433"/>
    </location>
</feature>
<dbReference type="InterPro" id="IPR002528">
    <property type="entry name" value="MATE_fam"/>
</dbReference>
<gene>
    <name evidence="11" type="ORF">K5V21_12240</name>
</gene>
<keyword evidence="12" id="KW-1185">Reference proteome</keyword>
<evidence type="ECO:0000313" key="12">
    <source>
        <dbReference type="Proteomes" id="UP001299068"/>
    </source>
</evidence>
<dbReference type="PANTHER" id="PTHR43823:SF4">
    <property type="entry name" value="SPORULATION PROTEIN YKVU"/>
    <property type="match status" value="1"/>
</dbReference>
<dbReference type="InterPro" id="IPR048279">
    <property type="entry name" value="MdtK-like"/>
</dbReference>
<sequence>MKKVDLLKEDILKLIIRYMIPSVTGMLGLSLCIFLDTMFIGQGIGNDGLAALNIGIPIYNLFNSIGLICGVGGATVLAISIGKKRYDELDEIFTVSISIAFIIGVLITVIGSIFLKQISIILGASDTLLPLVMDYLKVILGGSIAFIMASILNVFVRNDGDPKKSMWAIIGVNITNIVLDYIFIFPLNMGMKGAAIATTIGQIVGIAILLSHFFTGRNGIKFNMKSLSTKYVKRILSNGFPSFILEISAGIVIFMFNVKLAKISGDLAVSAYSIIANVALIFVAIFNGISQGIQPILGVNYGADKLKRVFKTYKLGIRIALISGIVFLSIGLFMPKVLISIFSSNTEGLLEIATKGIRIYFLAFIPMGINIVNIGFLQSIEKSKLSTWLSLIRGFVLIIIVLNIFSIIFGVNGVWMTIPIVESITIILSGIIVKKIEGRIGIVNK</sequence>
<evidence type="ECO:0000256" key="9">
    <source>
        <dbReference type="ARBA" id="ARBA00023251"/>
    </source>
</evidence>
<dbReference type="EMBL" id="JAIKTU010000009">
    <property type="protein sequence ID" value="MBY0756215.1"/>
    <property type="molecule type" value="Genomic_DNA"/>
</dbReference>
<dbReference type="Proteomes" id="UP001299068">
    <property type="component" value="Unassembled WGS sequence"/>
</dbReference>
<comment type="subcellular location">
    <subcellularLocation>
        <location evidence="1">Cell membrane</location>
        <topology evidence="1">Multi-pass membrane protein</topology>
    </subcellularLocation>
</comment>
<keyword evidence="4" id="KW-0813">Transport</keyword>
<dbReference type="NCBIfam" id="TIGR00797">
    <property type="entry name" value="matE"/>
    <property type="match status" value="1"/>
</dbReference>
<dbReference type="Pfam" id="PF01554">
    <property type="entry name" value="MatE"/>
    <property type="match status" value="2"/>
</dbReference>
<organism evidence="11 12">
    <name type="scientific">Clostridium sardiniense</name>
    <name type="common">Clostridium absonum</name>
    <dbReference type="NCBI Taxonomy" id="29369"/>
    <lineage>
        <taxon>Bacteria</taxon>
        <taxon>Bacillati</taxon>
        <taxon>Bacillota</taxon>
        <taxon>Clostridia</taxon>
        <taxon>Eubacteriales</taxon>
        <taxon>Clostridiaceae</taxon>
        <taxon>Clostridium</taxon>
    </lineage>
</organism>
<dbReference type="RefSeq" id="WP_221861483.1">
    <property type="nucleotide sequence ID" value="NZ_JAIKTU010000009.1"/>
</dbReference>
<accession>A0ABS7KZI1</accession>
<feature type="transmembrane region" description="Helical" evidence="10">
    <location>
        <begin position="315"/>
        <end position="339"/>
    </location>
</feature>
<feature type="transmembrane region" description="Helical" evidence="10">
    <location>
        <begin position="167"/>
        <end position="187"/>
    </location>
</feature>
<evidence type="ECO:0000313" key="11">
    <source>
        <dbReference type="EMBL" id="MBY0756215.1"/>
    </source>
</evidence>
<evidence type="ECO:0000256" key="5">
    <source>
        <dbReference type="ARBA" id="ARBA00022475"/>
    </source>
</evidence>
<evidence type="ECO:0000256" key="3">
    <source>
        <dbReference type="ARBA" id="ARBA00022106"/>
    </source>
</evidence>
<keyword evidence="7 10" id="KW-1133">Transmembrane helix</keyword>
<feature type="transmembrane region" description="Helical" evidence="10">
    <location>
        <begin position="359"/>
        <end position="376"/>
    </location>
</feature>
<dbReference type="InterPro" id="IPR045070">
    <property type="entry name" value="MATE_MepA-like"/>
</dbReference>
<evidence type="ECO:0000256" key="1">
    <source>
        <dbReference type="ARBA" id="ARBA00004651"/>
    </source>
</evidence>
<comment type="similarity">
    <text evidence="2">Belongs to the multi antimicrobial extrusion (MATE) (TC 2.A.66.1) family. MepA subfamily.</text>
</comment>
<keyword evidence="9" id="KW-0046">Antibiotic resistance</keyword>
<evidence type="ECO:0000256" key="6">
    <source>
        <dbReference type="ARBA" id="ARBA00022692"/>
    </source>
</evidence>
<feature type="transmembrane region" description="Helical" evidence="10">
    <location>
        <begin position="61"/>
        <end position="81"/>
    </location>
</feature>
<feature type="transmembrane region" description="Helical" evidence="10">
    <location>
        <begin position="235"/>
        <end position="256"/>
    </location>
</feature>
<dbReference type="InterPro" id="IPR051327">
    <property type="entry name" value="MATE_MepA_subfamily"/>
</dbReference>
<evidence type="ECO:0000256" key="7">
    <source>
        <dbReference type="ARBA" id="ARBA00022989"/>
    </source>
</evidence>
<feature type="transmembrane region" description="Helical" evidence="10">
    <location>
        <begin position="20"/>
        <end position="41"/>
    </location>
</feature>